<evidence type="ECO:0000259" key="12">
    <source>
        <dbReference type="Pfam" id="PF00089"/>
    </source>
</evidence>
<dbReference type="Proteomes" id="UP000176087">
    <property type="component" value="Unassembled WGS sequence"/>
</dbReference>
<dbReference type="PRINTS" id="PR00861">
    <property type="entry name" value="ALYTICPTASE"/>
</dbReference>
<proteinExistence type="inferred from homology"/>
<comment type="caution">
    <text evidence="14">The sequence shown here is derived from an EMBL/GenBank/DDBJ whole genome shotgun (WGS) entry which is preliminary data.</text>
</comment>
<evidence type="ECO:0000256" key="3">
    <source>
        <dbReference type="ARBA" id="ARBA00022729"/>
    </source>
</evidence>
<dbReference type="AlphaFoldDB" id="A0A1E7JS41"/>
<feature type="active site" description="Charge relay system" evidence="8">
    <location>
        <position position="354"/>
    </location>
</feature>
<name>A0A1E7JS41_9ACTN</name>
<reference evidence="14 15" key="1">
    <citation type="journal article" date="2016" name="Front. Microbiol.">
        <title>Comparative Genomics Analysis of Streptomyces Species Reveals Their Adaptation to the Marine Environment and Their Diversity at the Genomic Level.</title>
        <authorList>
            <person name="Tian X."/>
            <person name="Zhang Z."/>
            <person name="Yang T."/>
            <person name="Chen M."/>
            <person name="Li J."/>
            <person name="Chen F."/>
            <person name="Yang J."/>
            <person name="Li W."/>
            <person name="Zhang B."/>
            <person name="Zhang Z."/>
            <person name="Wu J."/>
            <person name="Zhang C."/>
            <person name="Long L."/>
            <person name="Xiao J."/>
        </authorList>
    </citation>
    <scope>NUCLEOTIDE SEQUENCE [LARGE SCALE GENOMIC DNA]</scope>
    <source>
        <strain evidence="14 15">SCSIO 10390</strain>
    </source>
</reference>
<dbReference type="SUPFAM" id="SSF50494">
    <property type="entry name" value="Trypsin-like serine proteases"/>
    <property type="match status" value="1"/>
</dbReference>
<feature type="active site" description="Charge relay system" evidence="8">
    <location>
        <position position="273"/>
    </location>
</feature>
<dbReference type="Gene3D" id="3.30.300.50">
    <property type="match status" value="2"/>
</dbReference>
<feature type="active site" description="Charge relay system" evidence="8">
    <location>
        <position position="245"/>
    </location>
</feature>
<dbReference type="PATRIC" id="fig|933944.5.peg.1821"/>
<sequence length="400" mass="40672">MPRKLPVLAVTAVAVGALGLGVMPATAGEPSPPGSRPGSGSGTGSADAATPAPEVAPGMLESVSRDLGITTADAKKRIANEQRAVAVEKKLRKKLGTRYAGAWVTGSTSKLVVATTDRGDTAAIKAAGAEAKVVDNSLAVLEAAKRALDNSATKRAPRGTAVWAVDVRSNSVIVRAGEPGAAKDFLNRSGASTSLVRVTQSAEKPRTYAEDLRGGDAYYSGGSTRCSVGFAVTKGDAEGFVTAGHCGSAGTRTTGHNRAAQGTVRARSFPGDDYAWVEANENWRARPYVKGPGSANLSVAGSKQVPAGSSVCRSGSTSGWRCGTIEQHEATVTYKQGTVRGLTRTDVCAEPGDSGGPFISGDQAQGTTSGGSGDCSTGGATYYQPVAEPLSEYGLTLSTD</sequence>
<evidence type="ECO:0000313" key="14">
    <source>
        <dbReference type="EMBL" id="OEU91725.1"/>
    </source>
</evidence>
<gene>
    <name evidence="14" type="ORF">AN215_04245</name>
</gene>
<dbReference type="Pfam" id="PF02983">
    <property type="entry name" value="Pro_Al_protease"/>
    <property type="match status" value="1"/>
</dbReference>
<dbReference type="RefSeq" id="WP_070010149.1">
    <property type="nucleotide sequence ID" value="NZ_LJGS01000038.1"/>
</dbReference>
<dbReference type="InterPro" id="IPR004236">
    <property type="entry name" value="Pept_S1_alpha_lytic"/>
</dbReference>
<evidence type="ECO:0000256" key="8">
    <source>
        <dbReference type="PIRSR" id="PIRSR001134-1"/>
    </source>
</evidence>
<feature type="region of interest" description="Disordered" evidence="10">
    <location>
        <begin position="346"/>
        <end position="380"/>
    </location>
</feature>
<protein>
    <submittedName>
        <fullName evidence="14">Serine protease</fullName>
    </submittedName>
</protein>
<dbReference type="InterPro" id="IPR001254">
    <property type="entry name" value="Trypsin_dom"/>
</dbReference>
<dbReference type="EMBL" id="LJGT01000037">
    <property type="protein sequence ID" value="OEU91725.1"/>
    <property type="molecule type" value="Genomic_DNA"/>
</dbReference>
<evidence type="ECO:0000256" key="10">
    <source>
        <dbReference type="SAM" id="MobiDB-lite"/>
    </source>
</evidence>
<evidence type="ECO:0000256" key="7">
    <source>
        <dbReference type="ARBA" id="ARBA00023157"/>
    </source>
</evidence>
<feature type="compositionally biased region" description="Low complexity" evidence="10">
    <location>
        <begin position="44"/>
        <end position="53"/>
    </location>
</feature>
<keyword evidence="3 11" id="KW-0732">Signal</keyword>
<feature type="chain" id="PRO_5009195889" evidence="11">
    <location>
        <begin position="28"/>
        <end position="400"/>
    </location>
</feature>
<keyword evidence="4" id="KW-0378">Hydrolase</keyword>
<dbReference type="InterPro" id="IPR043504">
    <property type="entry name" value="Peptidase_S1_PA_chymotrypsin"/>
</dbReference>
<dbReference type="Pfam" id="PF00089">
    <property type="entry name" value="Trypsin"/>
    <property type="match status" value="1"/>
</dbReference>
<dbReference type="GO" id="GO:0004252">
    <property type="term" value="F:serine-type endopeptidase activity"/>
    <property type="evidence" value="ECO:0007669"/>
    <property type="project" value="InterPro"/>
</dbReference>
<keyword evidence="6" id="KW-0865">Zymogen</keyword>
<feature type="disulfide bond" evidence="9">
    <location>
        <begin position="348"/>
        <end position="375"/>
    </location>
</feature>
<evidence type="ECO:0000256" key="2">
    <source>
        <dbReference type="ARBA" id="ARBA00022670"/>
    </source>
</evidence>
<feature type="disulfide bond" evidence="9">
    <location>
        <begin position="226"/>
        <end position="246"/>
    </location>
</feature>
<keyword evidence="5" id="KW-0720">Serine protease</keyword>
<evidence type="ECO:0000256" key="9">
    <source>
        <dbReference type="PIRSR" id="PIRSR001134-2"/>
    </source>
</evidence>
<evidence type="ECO:0000256" key="11">
    <source>
        <dbReference type="SAM" id="SignalP"/>
    </source>
</evidence>
<dbReference type="InterPro" id="IPR001316">
    <property type="entry name" value="Pept_S1A_streptogrisin"/>
</dbReference>
<feature type="domain" description="Peptidase S1" evidence="12">
    <location>
        <begin position="225"/>
        <end position="387"/>
    </location>
</feature>
<evidence type="ECO:0000256" key="6">
    <source>
        <dbReference type="ARBA" id="ARBA00023145"/>
    </source>
</evidence>
<comment type="similarity">
    <text evidence="1">Belongs to the peptidase S1 family.</text>
</comment>
<dbReference type="GO" id="GO:0006508">
    <property type="term" value="P:proteolysis"/>
    <property type="evidence" value="ECO:0007669"/>
    <property type="project" value="UniProtKB-KW"/>
</dbReference>
<evidence type="ECO:0000313" key="15">
    <source>
        <dbReference type="Proteomes" id="UP000176087"/>
    </source>
</evidence>
<organism evidence="14 15">
    <name type="scientific">Streptomyces abyssalis</name>
    <dbReference type="NCBI Taxonomy" id="933944"/>
    <lineage>
        <taxon>Bacteria</taxon>
        <taxon>Bacillati</taxon>
        <taxon>Actinomycetota</taxon>
        <taxon>Actinomycetes</taxon>
        <taxon>Kitasatosporales</taxon>
        <taxon>Streptomycetaceae</taxon>
        <taxon>Streptomyces</taxon>
    </lineage>
</organism>
<keyword evidence="7 9" id="KW-1015">Disulfide bond</keyword>
<dbReference type="GO" id="GO:0005576">
    <property type="term" value="C:extracellular region"/>
    <property type="evidence" value="ECO:0007669"/>
    <property type="project" value="InterPro"/>
</dbReference>
<dbReference type="InterPro" id="IPR035070">
    <property type="entry name" value="Streptogrisin_prodomain"/>
</dbReference>
<dbReference type="InterPro" id="IPR009003">
    <property type="entry name" value="Peptidase_S1_PA"/>
</dbReference>
<dbReference type="STRING" id="933944.AN215_04245"/>
<evidence type="ECO:0000256" key="5">
    <source>
        <dbReference type="ARBA" id="ARBA00022825"/>
    </source>
</evidence>
<evidence type="ECO:0000259" key="13">
    <source>
        <dbReference type="Pfam" id="PF02983"/>
    </source>
</evidence>
<dbReference type="Gene3D" id="2.40.10.10">
    <property type="entry name" value="Trypsin-like serine proteases"/>
    <property type="match status" value="2"/>
</dbReference>
<dbReference type="PIRSF" id="PIRSF001134">
    <property type="entry name" value="Streptogrisin"/>
    <property type="match status" value="1"/>
</dbReference>
<accession>A0A1E7JS41</accession>
<evidence type="ECO:0000256" key="1">
    <source>
        <dbReference type="ARBA" id="ARBA00007664"/>
    </source>
</evidence>
<evidence type="ECO:0000256" key="4">
    <source>
        <dbReference type="ARBA" id="ARBA00022801"/>
    </source>
</evidence>
<feature type="region of interest" description="Disordered" evidence="10">
    <location>
        <begin position="26"/>
        <end position="53"/>
    </location>
</feature>
<feature type="disulfide bond" evidence="9">
    <location>
        <begin position="312"/>
        <end position="322"/>
    </location>
</feature>
<dbReference type="OrthoDB" id="8781117at2"/>
<dbReference type="CDD" id="cd21112">
    <property type="entry name" value="alphaLP-like"/>
    <property type="match status" value="1"/>
</dbReference>
<feature type="signal peptide" evidence="11">
    <location>
        <begin position="1"/>
        <end position="27"/>
    </location>
</feature>
<keyword evidence="2 14" id="KW-0645">Protease</keyword>
<feature type="domain" description="Peptidase S1A alpha-lytic prodomain" evidence="13">
    <location>
        <begin position="136"/>
        <end position="191"/>
    </location>
</feature>
<keyword evidence="15" id="KW-1185">Reference proteome</keyword>